<evidence type="ECO:0000256" key="6">
    <source>
        <dbReference type="ARBA" id="ARBA00023175"/>
    </source>
</evidence>
<feature type="region of interest" description="Disordered" evidence="10">
    <location>
        <begin position="808"/>
        <end position="1064"/>
    </location>
</feature>
<dbReference type="PANTHER" id="PTHR47970">
    <property type="entry name" value="KINESIN-LIKE PROTEIN KIF11"/>
    <property type="match status" value="1"/>
</dbReference>
<evidence type="ECO:0000256" key="5">
    <source>
        <dbReference type="ARBA" id="ARBA00022840"/>
    </source>
</evidence>
<dbReference type="InterPro" id="IPR027417">
    <property type="entry name" value="P-loop_NTPase"/>
</dbReference>
<keyword evidence="4 8" id="KW-0547">Nucleotide-binding</keyword>
<evidence type="ECO:0000256" key="4">
    <source>
        <dbReference type="ARBA" id="ARBA00022741"/>
    </source>
</evidence>
<keyword evidence="9" id="KW-0175">Coiled coil</keyword>
<dbReference type="AlphaFoldDB" id="A0A7S4G546"/>
<dbReference type="InterPro" id="IPR047149">
    <property type="entry name" value="KIF11-like"/>
</dbReference>
<organism evidence="12">
    <name type="scientific">Eutreptiella gymnastica</name>
    <dbReference type="NCBI Taxonomy" id="73025"/>
    <lineage>
        <taxon>Eukaryota</taxon>
        <taxon>Discoba</taxon>
        <taxon>Euglenozoa</taxon>
        <taxon>Euglenida</taxon>
        <taxon>Spirocuta</taxon>
        <taxon>Euglenophyceae</taxon>
        <taxon>Eutreptiales</taxon>
        <taxon>Eutreptiaceae</taxon>
        <taxon>Eutreptiella</taxon>
    </lineage>
</organism>
<dbReference type="InterPro" id="IPR036961">
    <property type="entry name" value="Kinesin_motor_dom_sf"/>
</dbReference>
<feature type="binding site" evidence="8">
    <location>
        <begin position="115"/>
        <end position="122"/>
    </location>
    <ligand>
        <name>ATP</name>
        <dbReference type="ChEBI" id="CHEBI:30616"/>
    </ligand>
</feature>
<keyword evidence="2" id="KW-0963">Cytoplasm</keyword>
<evidence type="ECO:0000256" key="9">
    <source>
        <dbReference type="SAM" id="Coils"/>
    </source>
</evidence>
<protein>
    <recommendedName>
        <fullName evidence="11">Kinesin motor domain-containing protein</fullName>
    </recommendedName>
</protein>
<dbReference type="Gene3D" id="3.40.850.10">
    <property type="entry name" value="Kinesin motor domain"/>
    <property type="match status" value="1"/>
</dbReference>
<feature type="compositionally biased region" description="Basic and acidic residues" evidence="10">
    <location>
        <begin position="873"/>
        <end position="887"/>
    </location>
</feature>
<gene>
    <name evidence="12" type="ORF">EGYM00163_LOCUS36848</name>
</gene>
<comment type="subcellular location">
    <subcellularLocation>
        <location evidence="1">Cytoplasm</location>
        <location evidence="1">Cytoskeleton</location>
    </subcellularLocation>
</comment>
<evidence type="ECO:0000313" key="12">
    <source>
        <dbReference type="EMBL" id="CAE0825596.1"/>
    </source>
</evidence>
<comment type="similarity">
    <text evidence="8">Belongs to the TRAFAC class myosin-kinesin ATPase superfamily. Kinesin family.</text>
</comment>
<feature type="compositionally biased region" description="Low complexity" evidence="10">
    <location>
        <begin position="916"/>
        <end position="926"/>
    </location>
</feature>
<evidence type="ECO:0000256" key="1">
    <source>
        <dbReference type="ARBA" id="ARBA00004245"/>
    </source>
</evidence>
<dbReference type="Pfam" id="PF00225">
    <property type="entry name" value="Kinesin"/>
    <property type="match status" value="1"/>
</dbReference>
<feature type="coiled-coil region" evidence="9">
    <location>
        <begin position="637"/>
        <end position="664"/>
    </location>
</feature>
<dbReference type="GO" id="GO:0005876">
    <property type="term" value="C:spindle microtubule"/>
    <property type="evidence" value="ECO:0007669"/>
    <property type="project" value="TreeGrafter"/>
</dbReference>
<reference evidence="12" key="1">
    <citation type="submission" date="2021-01" db="EMBL/GenBank/DDBJ databases">
        <authorList>
            <person name="Corre E."/>
            <person name="Pelletier E."/>
            <person name="Niang G."/>
            <person name="Scheremetjew M."/>
            <person name="Finn R."/>
            <person name="Kale V."/>
            <person name="Holt S."/>
            <person name="Cochrane G."/>
            <person name="Meng A."/>
            <person name="Brown T."/>
            <person name="Cohen L."/>
        </authorList>
    </citation>
    <scope>NUCLEOTIDE SEQUENCE</scope>
    <source>
        <strain evidence="12">CCMP1594</strain>
    </source>
</reference>
<dbReference type="PROSITE" id="PS00411">
    <property type="entry name" value="KINESIN_MOTOR_1"/>
    <property type="match status" value="1"/>
</dbReference>
<evidence type="ECO:0000259" key="11">
    <source>
        <dbReference type="PROSITE" id="PS50067"/>
    </source>
</evidence>
<dbReference type="GO" id="GO:0007018">
    <property type="term" value="P:microtubule-based movement"/>
    <property type="evidence" value="ECO:0007669"/>
    <property type="project" value="InterPro"/>
</dbReference>
<feature type="domain" description="Kinesin motor" evidence="11">
    <location>
        <begin position="33"/>
        <end position="388"/>
    </location>
</feature>
<evidence type="ECO:0000256" key="7">
    <source>
        <dbReference type="ARBA" id="ARBA00023212"/>
    </source>
</evidence>
<evidence type="ECO:0000256" key="10">
    <source>
        <dbReference type="SAM" id="MobiDB-lite"/>
    </source>
</evidence>
<evidence type="ECO:0000256" key="3">
    <source>
        <dbReference type="ARBA" id="ARBA00022701"/>
    </source>
</evidence>
<proteinExistence type="inferred from homology"/>
<dbReference type="PRINTS" id="PR00380">
    <property type="entry name" value="KINESINHEAVY"/>
</dbReference>
<dbReference type="InterPro" id="IPR001752">
    <property type="entry name" value="Kinesin_motor_dom"/>
</dbReference>
<feature type="coiled-coil region" evidence="9">
    <location>
        <begin position="700"/>
        <end position="748"/>
    </location>
</feature>
<dbReference type="PROSITE" id="PS50067">
    <property type="entry name" value="KINESIN_MOTOR_2"/>
    <property type="match status" value="1"/>
</dbReference>
<evidence type="ECO:0000256" key="2">
    <source>
        <dbReference type="ARBA" id="ARBA00022490"/>
    </source>
</evidence>
<dbReference type="GO" id="GO:0051231">
    <property type="term" value="P:spindle elongation"/>
    <property type="evidence" value="ECO:0007669"/>
    <property type="project" value="TreeGrafter"/>
</dbReference>
<feature type="compositionally biased region" description="Basic and acidic residues" evidence="10">
    <location>
        <begin position="982"/>
        <end position="991"/>
    </location>
</feature>
<dbReference type="GO" id="GO:0008574">
    <property type="term" value="F:plus-end-directed microtubule motor activity"/>
    <property type="evidence" value="ECO:0007669"/>
    <property type="project" value="TreeGrafter"/>
</dbReference>
<dbReference type="GO" id="GO:0072686">
    <property type="term" value="C:mitotic spindle"/>
    <property type="evidence" value="ECO:0007669"/>
    <property type="project" value="TreeGrafter"/>
</dbReference>
<keyword evidence="3" id="KW-0493">Microtubule</keyword>
<accession>A0A7S4G546</accession>
<dbReference type="InterPro" id="IPR019821">
    <property type="entry name" value="Kinesin_motor_CS"/>
</dbReference>
<dbReference type="PANTHER" id="PTHR47970:SF12">
    <property type="entry name" value="KINESIN FAMILY MEMBER 11"/>
    <property type="match status" value="1"/>
</dbReference>
<feature type="compositionally biased region" description="Polar residues" evidence="10">
    <location>
        <begin position="814"/>
        <end position="832"/>
    </location>
</feature>
<dbReference type="SMART" id="SM00129">
    <property type="entry name" value="KISc"/>
    <property type="match status" value="1"/>
</dbReference>
<feature type="coiled-coil region" evidence="9">
    <location>
        <begin position="416"/>
        <end position="443"/>
    </location>
</feature>
<dbReference type="SUPFAM" id="SSF52540">
    <property type="entry name" value="P-loop containing nucleoside triphosphate hydrolases"/>
    <property type="match status" value="1"/>
</dbReference>
<dbReference type="GO" id="GO:0005524">
    <property type="term" value="F:ATP binding"/>
    <property type="evidence" value="ECO:0007669"/>
    <property type="project" value="UniProtKB-UniRule"/>
</dbReference>
<keyword evidence="7" id="KW-0206">Cytoskeleton</keyword>
<keyword evidence="5 8" id="KW-0067">ATP-binding</keyword>
<dbReference type="GO" id="GO:0008017">
    <property type="term" value="F:microtubule binding"/>
    <property type="evidence" value="ECO:0007669"/>
    <property type="project" value="InterPro"/>
</dbReference>
<sequence length="1064" mass="117639">MADSPTSPVSRACVSRALFDAPDRDYSTIDSETIKVYLRIRPRTPVEVAVLEPHGQVMNDSATSCELVQSGNCSRYFFDHVFGEHSPQEEVFTTVVQPLVHSLVRGMSSLVFAYGVTNSGKTYTVHGLEGEDNEGILPRIFRSAFTALELLEEPEGKGYEIVDEFGNYDNFEVIQQQYDPQAQYVILFSALEIYNEKLLDLLDGKSKDLKLVEESGEMVVKGVQEMEVKTLDEALQLLRNARSRIQTGQTLCNADSSRSHSVFTISLCKCEGTTGIAQILAKLTVCDLAGSERANRTQNSGTRLKEASNINQSLVVLGRCLEVLRWNQTHSPSQRRVVPYREAKITRLFQPTLSGNGKAVMIVNISPCRKDLDETVHALKYSSVAREVVNIATAASPRTKRKVQLPGTDGGGISTMQQALSEIQNLSMQLSEAKEALSTMEVQVRQDLSKQWATSLKSLQTSMLQHYEEQEECTAQWYARKAELHERRLEDMKQALALKMEENQSKQDCSMADSNDEATETWRKGHVYELERRVSTLNARLGDEAQKYCSVRQEVEELRRIMDLRQREQAHNDAKQIAMLQNSLASTEHMNMLLQCEVDALKAERARWEQTYHEVGRRLKDQPPPENVAGDLKEKELATKDRELRTLKTKVDSLEQALSAEENIQQNQKKTIDSLTTANVHAANTIKSQHQISDAQKSELQHYINAEQKLREELTKVNQNNTVLQGVISNLKEKAEKWEAENLALRRACHAEALTGPRNPMAGSMISIGVDTADFKPATLPQPSYLHQSSLSYPSALEAQLKGTLHTRSPRLMGTQSTLRSTAAVNSASLARSSPRCAPAQGRTASPGPRPGRVVPSDSRSGTPTERGPVARSIERLRRGPTPERSRTPPHGASPRPQAPGRATPEGRRAGTPMDRSCTPPGRCSPSPGPRKSPPRMMPLTSKAGRALQAARSKANEQSGGGTEASRMSIDGADKLAAGVDASKEGRDAKGRTRGSPAKRKPGLASPKAGLPSPKAGFTSPSRRISGHKRSSDQMCMDVDDPERRRKKAGPTRTASRSRDPFKK</sequence>
<evidence type="ECO:0000256" key="8">
    <source>
        <dbReference type="PROSITE-ProRule" id="PRU00283"/>
    </source>
</evidence>
<keyword evidence="6 8" id="KW-0505">Motor protein</keyword>
<dbReference type="EMBL" id="HBJA01106688">
    <property type="protein sequence ID" value="CAE0825596.1"/>
    <property type="molecule type" value="Transcribed_RNA"/>
</dbReference>
<dbReference type="GO" id="GO:0090307">
    <property type="term" value="P:mitotic spindle assembly"/>
    <property type="evidence" value="ECO:0007669"/>
    <property type="project" value="TreeGrafter"/>
</dbReference>
<name>A0A7S4G546_9EUGL</name>